<dbReference type="Gene3D" id="3.40.50.2300">
    <property type="match status" value="1"/>
</dbReference>
<evidence type="ECO:0000256" key="2">
    <source>
        <dbReference type="SAM" id="MobiDB-lite"/>
    </source>
</evidence>
<dbReference type="PANTHER" id="PTHR44591">
    <property type="entry name" value="STRESS RESPONSE REGULATOR PROTEIN 1"/>
    <property type="match status" value="1"/>
</dbReference>
<reference evidence="4" key="1">
    <citation type="journal article" date="2014" name="Front. Microbiol.">
        <title>High frequency of phylogenetically diverse reductive dehalogenase-homologous genes in deep subseafloor sedimentary metagenomes.</title>
        <authorList>
            <person name="Kawai M."/>
            <person name="Futagami T."/>
            <person name="Toyoda A."/>
            <person name="Takaki Y."/>
            <person name="Nishi S."/>
            <person name="Hori S."/>
            <person name="Arai W."/>
            <person name="Tsubouchi T."/>
            <person name="Morono Y."/>
            <person name="Uchiyama I."/>
            <person name="Ito T."/>
            <person name="Fujiyama A."/>
            <person name="Inagaki F."/>
            <person name="Takami H."/>
        </authorList>
    </citation>
    <scope>NUCLEOTIDE SEQUENCE</scope>
    <source>
        <strain evidence="4">Expedition CK06-06</strain>
    </source>
</reference>
<dbReference type="CDD" id="cd00082">
    <property type="entry name" value="HisKA"/>
    <property type="match status" value="1"/>
</dbReference>
<organism evidence="4">
    <name type="scientific">marine sediment metagenome</name>
    <dbReference type="NCBI Taxonomy" id="412755"/>
    <lineage>
        <taxon>unclassified sequences</taxon>
        <taxon>metagenomes</taxon>
        <taxon>ecological metagenomes</taxon>
    </lineage>
</organism>
<evidence type="ECO:0000259" key="3">
    <source>
        <dbReference type="PROSITE" id="PS50110"/>
    </source>
</evidence>
<dbReference type="PROSITE" id="PS50110">
    <property type="entry name" value="RESPONSE_REGULATORY"/>
    <property type="match status" value="1"/>
</dbReference>
<dbReference type="Pfam" id="PF00512">
    <property type="entry name" value="HisKA"/>
    <property type="match status" value="1"/>
</dbReference>
<dbReference type="InterPro" id="IPR050595">
    <property type="entry name" value="Bact_response_regulator"/>
</dbReference>
<proteinExistence type="predicted"/>
<dbReference type="Pfam" id="PF00072">
    <property type="entry name" value="Response_reg"/>
    <property type="match status" value="1"/>
</dbReference>
<dbReference type="SMART" id="SM00388">
    <property type="entry name" value="HisKA"/>
    <property type="match status" value="1"/>
</dbReference>
<dbReference type="GO" id="GO:0000155">
    <property type="term" value="F:phosphorelay sensor kinase activity"/>
    <property type="evidence" value="ECO:0007669"/>
    <property type="project" value="InterPro"/>
</dbReference>
<feature type="region of interest" description="Disordered" evidence="2">
    <location>
        <begin position="1"/>
        <end position="26"/>
    </location>
</feature>
<dbReference type="InterPro" id="IPR036097">
    <property type="entry name" value="HisK_dim/P_sf"/>
</dbReference>
<gene>
    <name evidence="4" type="ORF">S01H4_35946</name>
</gene>
<dbReference type="PANTHER" id="PTHR44591:SF3">
    <property type="entry name" value="RESPONSE REGULATORY DOMAIN-CONTAINING PROTEIN"/>
    <property type="match status" value="1"/>
</dbReference>
<dbReference type="EMBL" id="BART01019166">
    <property type="protein sequence ID" value="GAG82716.1"/>
    <property type="molecule type" value="Genomic_DNA"/>
</dbReference>
<dbReference type="Gene3D" id="1.10.287.130">
    <property type="match status" value="1"/>
</dbReference>
<dbReference type="SUPFAM" id="SSF47384">
    <property type="entry name" value="Homodimeric domain of signal transducing histidine kinase"/>
    <property type="match status" value="1"/>
</dbReference>
<sequence length="273" mass="31705">MNPKNYKNESTRKITNKKETKNGTKKEDIEISNSKIVKNDEMKKYEKETGKYSVWRGVVTEGFKKWKEGGKIYDRDKERISLYISEDAKKEWQKFIKKYNYSTISKLIRESVNYFIEKKTSLSNNDLSRMDLQSISNISHALKEPLTTIKGFSQLLIENYKEELSEEVLSTIKNIFNQSILLEKKIINVLDNIKVEASQYDILLIEDDLPTIRLITSYFESKGYICKGVVSGKKGLDELKSGTPKIILLDIILPDYSGYDICKIVKSDEKYKD</sequence>
<accession>X1CER6</accession>
<evidence type="ECO:0000313" key="4">
    <source>
        <dbReference type="EMBL" id="GAG82716.1"/>
    </source>
</evidence>
<name>X1CER6_9ZZZZ</name>
<comment type="caution">
    <text evidence="4">The sequence shown here is derived from an EMBL/GenBank/DDBJ whole genome shotgun (WGS) entry which is preliminary data.</text>
</comment>
<dbReference type="SUPFAM" id="SSF52172">
    <property type="entry name" value="CheY-like"/>
    <property type="match status" value="1"/>
</dbReference>
<dbReference type="AlphaFoldDB" id="X1CER6"/>
<protein>
    <recommendedName>
        <fullName evidence="3">Response regulatory domain-containing protein</fullName>
    </recommendedName>
</protein>
<dbReference type="InterPro" id="IPR001789">
    <property type="entry name" value="Sig_transdc_resp-reg_receiver"/>
</dbReference>
<keyword evidence="1" id="KW-0597">Phosphoprotein</keyword>
<evidence type="ECO:0000256" key="1">
    <source>
        <dbReference type="ARBA" id="ARBA00022553"/>
    </source>
</evidence>
<feature type="domain" description="Response regulatory" evidence="3">
    <location>
        <begin position="201"/>
        <end position="273"/>
    </location>
</feature>
<feature type="non-terminal residue" evidence="4">
    <location>
        <position position="273"/>
    </location>
</feature>
<dbReference type="CDD" id="cd22231">
    <property type="entry name" value="RHH_NikR_HicB-like"/>
    <property type="match status" value="1"/>
</dbReference>
<dbReference type="InterPro" id="IPR011006">
    <property type="entry name" value="CheY-like_superfamily"/>
</dbReference>
<dbReference type="InterPro" id="IPR003661">
    <property type="entry name" value="HisK_dim/P_dom"/>
</dbReference>